<feature type="region of interest" description="Disordered" evidence="1">
    <location>
        <begin position="713"/>
        <end position="732"/>
    </location>
</feature>
<dbReference type="Proteomes" id="UP001276659">
    <property type="component" value="Unassembled WGS sequence"/>
</dbReference>
<organism evidence="2 3">
    <name type="scientific">Lepraria neglecta</name>
    <dbReference type="NCBI Taxonomy" id="209136"/>
    <lineage>
        <taxon>Eukaryota</taxon>
        <taxon>Fungi</taxon>
        <taxon>Dikarya</taxon>
        <taxon>Ascomycota</taxon>
        <taxon>Pezizomycotina</taxon>
        <taxon>Lecanoromycetes</taxon>
        <taxon>OSLEUM clade</taxon>
        <taxon>Lecanoromycetidae</taxon>
        <taxon>Lecanorales</taxon>
        <taxon>Lecanorineae</taxon>
        <taxon>Stereocaulaceae</taxon>
        <taxon>Lepraria</taxon>
    </lineage>
</organism>
<keyword evidence="3" id="KW-1185">Reference proteome</keyword>
<name>A0AAD9Z8D9_9LECA</name>
<gene>
    <name evidence="2" type="ORF">OEA41_004167</name>
</gene>
<evidence type="ECO:0000256" key="1">
    <source>
        <dbReference type="SAM" id="MobiDB-lite"/>
    </source>
</evidence>
<evidence type="ECO:0000313" key="2">
    <source>
        <dbReference type="EMBL" id="KAK3172082.1"/>
    </source>
</evidence>
<feature type="region of interest" description="Disordered" evidence="1">
    <location>
        <begin position="1109"/>
        <end position="1145"/>
    </location>
</feature>
<dbReference type="EMBL" id="JASNWA010000008">
    <property type="protein sequence ID" value="KAK3172082.1"/>
    <property type="molecule type" value="Genomic_DNA"/>
</dbReference>
<evidence type="ECO:0000313" key="3">
    <source>
        <dbReference type="Proteomes" id="UP001276659"/>
    </source>
</evidence>
<feature type="region of interest" description="Disordered" evidence="1">
    <location>
        <begin position="136"/>
        <end position="315"/>
    </location>
</feature>
<feature type="region of interest" description="Disordered" evidence="1">
    <location>
        <begin position="539"/>
        <end position="695"/>
    </location>
</feature>
<feature type="compositionally biased region" description="Polar residues" evidence="1">
    <location>
        <begin position="1132"/>
        <end position="1143"/>
    </location>
</feature>
<feature type="region of interest" description="Disordered" evidence="1">
    <location>
        <begin position="848"/>
        <end position="1045"/>
    </location>
</feature>
<feature type="compositionally biased region" description="Basic and acidic residues" evidence="1">
    <location>
        <begin position="217"/>
        <end position="242"/>
    </location>
</feature>
<sequence>MNRFRSRKKSMVESDNGSRRPSQDSETPPMPTLASKTFKRKKQAAPEPPKLELDLAAALPSSDDFRTSLLMPNLSARFSMLREQDDPTSKLGKANDDSVLFPKRASRLDLFNRQGLSDIAEVDSIRGSIRPPFAISRTESYGSGGYDTDEGSVMSRARPGEGNTMFGGRQKIYKIPVGGSGSVKNFGATEEGELPSGGNMGGKALYESDIATSAFQRLREQERQERETQGLDSHSQSREQDRSGSPPLAKYNRNRETSSSTNSGPSQPRTSTAATSVASQRSAYEAINGSAHNLSSTQPSSAGSDRPIQKPKRLYGQGLDQHMHEQQFSALNRLESLQRQRTVGAGPTPRELQHTRRQSRSASNLNDRYQRGGPLYASNGFRAASPAPSGTPPRMQDFDLGLNNDQNSHPRADSAQGRSPPLSPPLSSEQDLNQDPTFVASLEPNDLGKATASGAFSKPIKQYNEQQYLQRQLQLQEGRGTPSPQLFRPFSPAANSIDEKTTGRSRNNSVGSQFSRTGSFRQPWEHHIEDRVLPAVRERGNSPSIHESEDGSHGAMGGTFFAGNSGSDLGSQPDSESEPNSPAPSNPKSQDSSAPASQQLNPNNPNRQLYFPPDPNHLSEPAEEAASDSRSYRSEKTITQQRDDFAPETPSTESKEVDSPTLGPVDGVSNGLSGLVRAHLRNDSGQSSVYPEDEPLKKNRFSIEVRDSIFGHESALTHSRQQSRDETEADNAYWAKQNRTSDHSNVAAPPPLSFAARHILDQATALRNNQENYKARQMLGDDKAQRILGGEAPRSGNAGMNSDTWQEQLKSHHTRGMSNETEDEREALANELAERRRMVQDNLRIYVEAESRSTSPRPRARPQDNSPAKTGHPFGILKNSSRDSLVGKQLGRPSKSQERPSKAMKMLGISLGNGSGPGPNGYQPPPDMFMGREQLSDRAMPPRQKYSPQQRRPQDVRQHLDHPPNFIPREAGSQRSQENGTHKHSPNSSKSGSNYSDLSDRRPESRKGSTLKSSPERGRVHGFATNGVNPVPESQKAFNPPRPTEQLMASMASHGLPPAERSRSAISGRLRNNSKTPVPGYFEQKRTAPPNTPFMINPDKRPPYPYYAHSTPSLHQGRDPLLSTSSTSTTTMMPPQSAPSQTYGRPDKLYINKHDISEPTFIFCTSSVDTVNLPPEASLKNGMESPPTETNAPPIPVRDSRRKRTHTLLQALGRMEKPQPSPTKHQFAPSPIANPREEDKHEVQSGFSADDEPDPRSLKQGLRERSSEGGSMHNKTRQQMYESPSPAVANFPGREVGDMMMPEPHVPYQVQKDVPTSTLMF</sequence>
<feature type="compositionally biased region" description="Polar residues" evidence="1">
    <location>
        <begin position="264"/>
        <end position="282"/>
    </location>
</feature>
<accession>A0AAD9Z8D9</accession>
<feature type="compositionally biased region" description="Basic and acidic residues" evidence="1">
    <location>
        <begin position="539"/>
        <end position="552"/>
    </location>
</feature>
<feature type="compositionally biased region" description="Polar residues" evidence="1">
    <location>
        <begin position="504"/>
        <end position="520"/>
    </location>
</feature>
<feature type="region of interest" description="Disordered" evidence="1">
    <location>
        <begin position="807"/>
        <end position="826"/>
    </location>
</feature>
<feature type="compositionally biased region" description="Basic and acidic residues" evidence="1">
    <location>
        <begin position="1254"/>
        <end position="1267"/>
    </location>
</feature>
<reference evidence="2" key="1">
    <citation type="submission" date="2022-11" db="EMBL/GenBank/DDBJ databases">
        <title>Chromosomal genome sequence assembly and mating type (MAT) locus characterization of the leprose asexual lichenized fungus Lepraria neglecta (Nyl.) Erichsen.</title>
        <authorList>
            <person name="Allen J.L."/>
            <person name="Pfeffer B."/>
        </authorList>
    </citation>
    <scope>NUCLEOTIDE SEQUENCE</scope>
    <source>
        <strain evidence="2">Allen 5258</strain>
    </source>
</reference>
<feature type="region of interest" description="Disordered" evidence="1">
    <location>
        <begin position="1175"/>
        <end position="1303"/>
    </location>
</feature>
<feature type="compositionally biased region" description="Polar residues" evidence="1">
    <location>
        <begin position="562"/>
        <end position="572"/>
    </location>
</feature>
<proteinExistence type="predicted"/>
<feature type="compositionally biased region" description="Basic and acidic residues" evidence="1">
    <location>
        <begin position="952"/>
        <end position="962"/>
    </location>
</feature>
<feature type="region of interest" description="Disordered" evidence="1">
    <location>
        <begin position="478"/>
        <end position="521"/>
    </location>
</feature>
<feature type="region of interest" description="Disordered" evidence="1">
    <location>
        <begin position="340"/>
        <end position="432"/>
    </location>
</feature>
<feature type="compositionally biased region" description="Basic and acidic residues" evidence="1">
    <location>
        <begin position="10"/>
        <end position="23"/>
    </location>
</feature>
<feature type="region of interest" description="Disordered" evidence="1">
    <location>
        <begin position="1070"/>
        <end position="1094"/>
    </location>
</feature>
<feature type="compositionally biased region" description="Basic and acidic residues" evidence="1">
    <location>
        <begin position="630"/>
        <end position="645"/>
    </location>
</feature>
<protein>
    <submittedName>
        <fullName evidence="2">Uncharacterized protein</fullName>
    </submittedName>
</protein>
<comment type="caution">
    <text evidence="2">The sequence shown here is derived from an EMBL/GenBank/DDBJ whole genome shotgun (WGS) entry which is preliminary data.</text>
</comment>
<feature type="compositionally biased region" description="Basic and acidic residues" evidence="1">
    <location>
        <begin position="998"/>
        <end position="1007"/>
    </location>
</feature>
<feature type="compositionally biased region" description="Polar residues" evidence="1">
    <location>
        <begin position="590"/>
        <end position="600"/>
    </location>
</feature>
<feature type="compositionally biased region" description="Low complexity" evidence="1">
    <location>
        <begin position="986"/>
        <end position="997"/>
    </location>
</feature>
<feature type="region of interest" description="Disordered" evidence="1">
    <location>
        <begin position="1"/>
        <end position="49"/>
    </location>
</feature>
<feature type="compositionally biased region" description="Polar residues" evidence="1">
    <location>
        <begin position="290"/>
        <end position="303"/>
    </location>
</feature>